<dbReference type="InterPro" id="IPR008930">
    <property type="entry name" value="Terpenoid_cyclase/PrenylTrfase"/>
</dbReference>
<dbReference type="AlphaFoldDB" id="A0A1A8ZJE9"/>
<dbReference type="STRING" id="261654.GA0070611_2601"/>
<name>A0A1A8ZJE9_9ACTN</name>
<dbReference type="Gene3D" id="1.50.10.160">
    <property type="match status" value="1"/>
</dbReference>
<evidence type="ECO:0000313" key="3">
    <source>
        <dbReference type="Proteomes" id="UP000199385"/>
    </source>
</evidence>
<dbReference type="PATRIC" id="fig|261654.4.peg.2645"/>
<accession>A0A1A8ZJE9</accession>
<dbReference type="InterPro" id="IPR032696">
    <property type="entry name" value="SQ_cyclase_C"/>
</dbReference>
<dbReference type="SUPFAM" id="SSF48239">
    <property type="entry name" value="Terpenoid cyclases/Protein prenyltransferases"/>
    <property type="match status" value="1"/>
</dbReference>
<organism evidence="2 3">
    <name type="scientific">Micromonospora auratinigra</name>
    <dbReference type="NCBI Taxonomy" id="261654"/>
    <lineage>
        <taxon>Bacteria</taxon>
        <taxon>Bacillati</taxon>
        <taxon>Actinomycetota</taxon>
        <taxon>Actinomycetes</taxon>
        <taxon>Micromonosporales</taxon>
        <taxon>Micromonosporaceae</taxon>
        <taxon>Micromonospora</taxon>
    </lineage>
</organism>
<evidence type="ECO:0000313" key="2">
    <source>
        <dbReference type="EMBL" id="SBT44179.1"/>
    </source>
</evidence>
<dbReference type="InterPro" id="IPR050148">
    <property type="entry name" value="Terpene_synthase-like"/>
</dbReference>
<reference evidence="3" key="1">
    <citation type="submission" date="2016-06" db="EMBL/GenBank/DDBJ databases">
        <authorList>
            <person name="Varghese N."/>
            <person name="Submissions Spin"/>
        </authorList>
    </citation>
    <scope>NUCLEOTIDE SEQUENCE [LARGE SCALE GENOMIC DNA]</scope>
    <source>
        <strain evidence="3">DSM 44815</strain>
    </source>
</reference>
<dbReference type="PANTHER" id="PTHR31739">
    <property type="entry name" value="ENT-COPALYL DIPHOSPHATE SYNTHASE, CHLOROPLASTIC"/>
    <property type="match status" value="1"/>
</dbReference>
<dbReference type="EMBL" id="LT594323">
    <property type="protein sequence ID" value="SBT44179.1"/>
    <property type="molecule type" value="Genomic_DNA"/>
</dbReference>
<sequence>MSADDGSPADAAAHLIEAMLRDPVGQVSPSLYETARLVSSSPWLPGHAERVRHLLAGQRADGGWGPPEGYALVPTASATEALLAVLQAGSRSPVLVRAADRGLCALRRRLTAGTPIPDTPAVDLLVPALIASINDHLSRPDLPAGLRHWHARPRLGLPPGLDGRRLAAVRQAVAVGGPVPEKMLHALEIAGPVAGRAGVGRPAGVALVGASPAATAVWLGPGQDHPDTRALLAAVIGRHGGPVPCAAPITVFEHAWVVATLARAGLPVPRSAGLVDGLTAHLGPAGTPAGPGLPPDADTSSVALYALARLGVPTDPDCLWRYETVDGFCTWPGEDGFSVTTNAHVLDALGQHVRARGGVASRHRAAARRIVSALVDRQRADGSWRDRWHASPYYATVCCVLALTESGPTEPVANALARAVDWVLATQRADGSWGRWEGTAEETAYAMQILSAAGDRRPEVVAAIRRGDARLTVTGDADGPALWHDKDLYRPASIVAAAVLAARHLAARHAPAEPLSLAVPG</sequence>
<feature type="domain" description="Squalene cyclase C-terminal" evidence="1">
    <location>
        <begin position="342"/>
        <end position="454"/>
    </location>
</feature>
<evidence type="ECO:0000259" key="1">
    <source>
        <dbReference type="Pfam" id="PF13243"/>
    </source>
</evidence>
<gene>
    <name evidence="2" type="ORF">GA0070611_2601</name>
</gene>
<proteinExistence type="predicted"/>
<dbReference type="GO" id="GO:0010333">
    <property type="term" value="F:terpene synthase activity"/>
    <property type="evidence" value="ECO:0007669"/>
    <property type="project" value="InterPro"/>
</dbReference>
<dbReference type="GO" id="GO:0000287">
    <property type="term" value="F:magnesium ion binding"/>
    <property type="evidence" value="ECO:0007669"/>
    <property type="project" value="TreeGrafter"/>
</dbReference>
<dbReference type="UniPathway" id="UPA00337"/>
<keyword evidence="3" id="KW-1185">Reference proteome</keyword>
<dbReference type="Proteomes" id="UP000199385">
    <property type="component" value="Chromosome I"/>
</dbReference>
<dbReference type="Gene3D" id="1.50.10.20">
    <property type="match status" value="1"/>
</dbReference>
<dbReference type="GO" id="GO:0016102">
    <property type="term" value="P:diterpenoid biosynthetic process"/>
    <property type="evidence" value="ECO:0007669"/>
    <property type="project" value="TreeGrafter"/>
</dbReference>
<dbReference type="Pfam" id="PF13243">
    <property type="entry name" value="SQHop_cyclase_C"/>
    <property type="match status" value="1"/>
</dbReference>
<dbReference type="PANTHER" id="PTHR31739:SF25">
    <property type="entry name" value="(E,E)-GERANYLLINALOOL SYNTHASE"/>
    <property type="match status" value="1"/>
</dbReference>
<dbReference type="RefSeq" id="WP_231921440.1">
    <property type="nucleotide sequence ID" value="NZ_LT594323.1"/>
</dbReference>
<protein>
    <submittedName>
        <fullName evidence="2">Squalene-hopene cyclase C-terminal domain-containing protein</fullName>
    </submittedName>
</protein>